<dbReference type="GO" id="GO:0005634">
    <property type="term" value="C:nucleus"/>
    <property type="evidence" value="ECO:0007669"/>
    <property type="project" value="UniProtKB-SubCell"/>
</dbReference>
<keyword evidence="8" id="KW-0539">Nucleus</keyword>
<dbReference type="InterPro" id="IPR016024">
    <property type="entry name" value="ARM-type_fold"/>
</dbReference>
<sequence length="1983" mass="224636">MADPGHPRKRRKLVPDTTPPSTSKTPPRSNMEDGGFGNGRSHAHNLQMLINSGPNDGISRATSPGLSFGMNGSDTEQEKRYRPRTYPYFKLLPYNVEEEAERNAALEEILKQLYIAIKAEDISPGAIHWTRELKGWLNLKFEITRTLRVKLVKLYYMLSFAPGIDASAGDRFESMFRTLLKRKHYLKPGDDLILDWRPLWKEIKGLVLPYEIASHQGGGRKRSHKNLVALITFAYQYFDPRERQAMLDEIVPYFSTSEVTGAFIVVGTLNMLMPTHPAPKGPGQLQPQDYLPTYFHLWSLVNRSKVFDTLFFDIFSRIARDSLTCDHVEFTEYGIYTKDQSDLIFTALLRLTEIPVGQASSPYCPLIDLGSGLGMYLEKDKKKNPLGYSIARWIVMSLSPSAIDKPGSILSNLEGMMESIDTFFHPSNQGAWTDVLSQLVFHLVDFFVMRWNREQSGELDVPPERRINDELKKRFVTSLKEVMFMGLFSKKAKSLNYYFGALQGLSYLEPHLVLPGALQRFYPSLQGLVEVHRTQSSLCGLQMTANTMSKHKGLRCHITALLALALPGIDANDLSKTQHTLNVIQAVAYSIPFVNLTKEHDDVHDTTLAIQWVQGEMERMESGGPNIQIDYRTELSDEDELNILRSSTAGFGEFVKSLLGKVFTLLENLPEAARVRSGSPEEAVINTLPAALTPLFAALSPEIFDMALEKVSSFVGGHVVHQARDAMAFICNALCKANPEKTLKVFVPMLIVGIRNEIDYNDAASDRSAGTDVLPRDRALVWHISMLSMIIVHVGDSLMPYKKELFDIALYMQEKCRGIPTIHVSNYIHHLLLNLTLIYPVDGALYEPEVFEKGVDAGDWGRSLKPNELTINWHLPSSDEIEFAVELFETQVKTAVERLTNLISDSPSISRKGKNKEWSDDVSRNLSQLRLIISGVATLFDPKTAAGQTDEGHDPEGDSHMEGTDETSDGDNPLAEAAEDEETRPQFHYRAGYLLEKDSETYLHLHQLRENIGHLLSKIHNFLSKHQEDDVACFTALYSTYRTWITDVGNERSAHMLERVTRLYVSDVRAFKISGLRKEYPRPLLVKRAGIYHFQRAKHNSSARHKSDLDKTLLLQLADSSVSLYAEVRVSAQSALEAALKSLVGGRPLVIPPLLAKFKLALDSDDFDRIKGCLYTLLFGSLTKTISKDWRYAPQLVDLYIRSASVDKASIQKVSSSALYGSLQEFGKPLSHYTVIDQSMLEFLRPQDDFTTRIEARHSRILERRGKVESKKAALAVKLTETSKNSHWKIAGRCTIFILNSGLRIQTLAQPSLIELVVLGAIDDHPGLRNSYNDALIRIFNYVETRAVYGHDVEKYIREEETQLNRVEVTVANDDPNWTEKFLDGFAKPELPEYFVDRDFPGWLVWGKTFKALKATPEDFTDYDELETTVRTQIGGLLTRDWYKKYFGYMKQEPRDATADRFRVHNAALLMQTFELLFNGGTSAATFDDIKELVKETYEDGSDKHQHRATAEIIAALLISSIERPLEIRNKVWEYAVPIMLDVFADGLTPENIAYWMTCLHMVIGGKDPRQSREIYDKLVSFRLDMSSNAAFKESSKVQLLEFAIQDAGWHFRFEKPILEDFLAHIDHPYKAVREAIGRTIAGLYRTRYFEAFPDVKTLLEANKEASSIGIKPYTPTEDFSNTLKEVFTKLEVWRGERTPGQQTPSSYTSGGKTVLLWLDSTLQSYECTQLLPFFPDVFMEQLLHMMDVKEDPELQRLAYQVYRHLPNIPFRSGEDGEFISALIRIGKVSTSWHQRLRTLINMQVIYFRRIFLIKPAQQEALFDAVADMLEDTQHEVRMGASTTLAGMIRCSPVALRENILSTLTTKFTDALRKNPMPKKKPGTSTPVNTNQQVIRRHAAVLGLGALVNAFPYATPPPEWMPEILAMLASRAANDAGAIGKTVKTILADFKKTRQDTWVTDQKYFTPEQLEDLEGVLWKSYFA</sequence>
<feature type="domain" description="Proteasome activator complex subunit 4-like HEAT repeat-like" evidence="13">
    <location>
        <begin position="1395"/>
        <end position="1602"/>
    </location>
</feature>
<comment type="caution">
    <text evidence="14">The sequence shown here is derived from an EMBL/GenBank/DDBJ whole genome shotgun (WGS) entry which is preliminary data.</text>
</comment>
<feature type="region of interest" description="Disordered" evidence="9">
    <location>
        <begin position="943"/>
        <end position="983"/>
    </location>
</feature>
<keyword evidence="15" id="KW-1185">Reference proteome</keyword>
<evidence type="ECO:0000313" key="15">
    <source>
        <dbReference type="Proteomes" id="UP000469558"/>
    </source>
</evidence>
<dbReference type="PANTHER" id="PTHR32170">
    <property type="entry name" value="PROTEASOME ACTIVATOR COMPLEX SUBUNIT 4"/>
    <property type="match status" value="1"/>
</dbReference>
<reference evidence="14 15" key="1">
    <citation type="submission" date="2018-05" db="EMBL/GenBank/DDBJ databases">
        <title>Genome sequencing and assembly of the regulated plant pathogen Lachnellula willkommii and related sister species for the development of diagnostic species identification markers.</title>
        <authorList>
            <person name="Giroux E."/>
            <person name="Bilodeau G."/>
        </authorList>
    </citation>
    <scope>NUCLEOTIDE SEQUENCE [LARGE SCALE GENOMIC DNA]</scope>
    <source>
        <strain evidence="14 15">CBS 268.59</strain>
    </source>
</reference>
<evidence type="ECO:0000256" key="9">
    <source>
        <dbReference type="SAM" id="MobiDB-lite"/>
    </source>
</evidence>
<keyword evidence="4" id="KW-0963">Cytoplasm</keyword>
<dbReference type="GO" id="GO:0016504">
    <property type="term" value="F:peptidase activator activity"/>
    <property type="evidence" value="ECO:0007669"/>
    <property type="project" value="InterPro"/>
</dbReference>
<evidence type="ECO:0000259" key="13">
    <source>
        <dbReference type="Pfam" id="PF23096"/>
    </source>
</evidence>
<evidence type="ECO:0000256" key="5">
    <source>
        <dbReference type="ARBA" id="ARBA00022737"/>
    </source>
</evidence>
<dbReference type="GO" id="GO:0010499">
    <property type="term" value="P:proteasomal ubiquitin-independent protein catabolic process"/>
    <property type="evidence" value="ECO:0007669"/>
    <property type="project" value="TreeGrafter"/>
</dbReference>
<evidence type="ECO:0000313" key="14">
    <source>
        <dbReference type="EMBL" id="TVY85507.1"/>
    </source>
</evidence>
<dbReference type="GO" id="GO:0000502">
    <property type="term" value="C:proteasome complex"/>
    <property type="evidence" value="ECO:0007669"/>
    <property type="project" value="UniProtKB-KW"/>
</dbReference>
<dbReference type="Pfam" id="PF16547">
    <property type="entry name" value="BLM10_N"/>
    <property type="match status" value="1"/>
</dbReference>
<feature type="compositionally biased region" description="Basic and acidic residues" evidence="9">
    <location>
        <begin position="950"/>
        <end position="963"/>
    </location>
</feature>
<evidence type="ECO:0000256" key="2">
    <source>
        <dbReference type="ARBA" id="ARBA00004496"/>
    </source>
</evidence>
<dbReference type="Pfam" id="PF16507">
    <property type="entry name" value="HEAT_PSME4_mid"/>
    <property type="match status" value="1"/>
</dbReference>
<feature type="domain" description="Proteasome activator Blm10 N-terminal" evidence="12">
    <location>
        <begin position="57"/>
        <end position="125"/>
    </location>
</feature>
<dbReference type="InterPro" id="IPR055455">
    <property type="entry name" value="HEAT_PSME4"/>
</dbReference>
<evidence type="ECO:0000259" key="11">
    <source>
        <dbReference type="Pfam" id="PF16507"/>
    </source>
</evidence>
<dbReference type="InterPro" id="IPR032430">
    <property type="entry name" value="Blm10_mid"/>
</dbReference>
<dbReference type="PANTHER" id="PTHR32170:SF3">
    <property type="entry name" value="PROTEASOME ACTIVATOR COMPLEX SUBUNIT 4"/>
    <property type="match status" value="1"/>
</dbReference>
<evidence type="ECO:0000259" key="12">
    <source>
        <dbReference type="Pfam" id="PF16547"/>
    </source>
</evidence>
<evidence type="ECO:0000256" key="6">
    <source>
        <dbReference type="ARBA" id="ARBA00022763"/>
    </source>
</evidence>
<dbReference type="OrthoDB" id="17907at2759"/>
<name>A0A8T9CM07_9HELO</name>
<comment type="subcellular location">
    <subcellularLocation>
        <location evidence="2">Cytoplasm</location>
    </subcellularLocation>
    <subcellularLocation>
        <location evidence="1">Nucleus</location>
    </subcellularLocation>
</comment>
<evidence type="ECO:0000259" key="10">
    <source>
        <dbReference type="Pfam" id="PF11919"/>
    </source>
</evidence>
<dbReference type="GO" id="GO:0070628">
    <property type="term" value="F:proteasome binding"/>
    <property type="evidence" value="ECO:0007669"/>
    <property type="project" value="InterPro"/>
</dbReference>
<gene>
    <name evidence="14" type="primary">psme4a</name>
    <name evidence="14" type="ORF">LSUE1_G000216</name>
</gene>
<keyword evidence="7" id="KW-0234">DNA repair</keyword>
<feature type="compositionally biased region" description="Polar residues" evidence="9">
    <location>
        <begin position="48"/>
        <end position="74"/>
    </location>
</feature>
<feature type="region of interest" description="Disordered" evidence="9">
    <location>
        <begin position="1"/>
        <end position="79"/>
    </location>
</feature>
<proteinExistence type="inferred from homology"/>
<dbReference type="GO" id="GO:0005829">
    <property type="term" value="C:cytosol"/>
    <property type="evidence" value="ECO:0007669"/>
    <property type="project" value="TreeGrafter"/>
</dbReference>
<accession>A0A8T9CM07</accession>
<dbReference type="Pfam" id="PF11919">
    <property type="entry name" value="PSME4_C"/>
    <property type="match status" value="1"/>
</dbReference>
<organism evidence="14 15">
    <name type="scientific">Lachnellula suecica</name>
    <dbReference type="NCBI Taxonomy" id="602035"/>
    <lineage>
        <taxon>Eukaryota</taxon>
        <taxon>Fungi</taxon>
        <taxon>Dikarya</taxon>
        <taxon>Ascomycota</taxon>
        <taxon>Pezizomycotina</taxon>
        <taxon>Leotiomycetes</taxon>
        <taxon>Helotiales</taxon>
        <taxon>Lachnaceae</taxon>
        <taxon>Lachnellula</taxon>
    </lineage>
</organism>
<evidence type="ECO:0000256" key="7">
    <source>
        <dbReference type="ARBA" id="ARBA00023204"/>
    </source>
</evidence>
<feature type="domain" description="Proteasome activator Blm10 middle HEAT repeats region" evidence="11">
    <location>
        <begin position="413"/>
        <end position="940"/>
    </location>
</feature>
<dbReference type="SUPFAM" id="SSF48371">
    <property type="entry name" value="ARM repeat"/>
    <property type="match status" value="1"/>
</dbReference>
<keyword evidence="14" id="KW-0647">Proteasome</keyword>
<dbReference type="Pfam" id="PF23096">
    <property type="entry name" value="HEAT_PSME4"/>
    <property type="match status" value="1"/>
</dbReference>
<evidence type="ECO:0000256" key="4">
    <source>
        <dbReference type="ARBA" id="ARBA00022490"/>
    </source>
</evidence>
<comment type="similarity">
    <text evidence="3">Belongs to the BLM10 family.</text>
</comment>
<dbReference type="Proteomes" id="UP000469558">
    <property type="component" value="Unassembled WGS sequence"/>
</dbReference>
<evidence type="ECO:0000256" key="1">
    <source>
        <dbReference type="ARBA" id="ARBA00004123"/>
    </source>
</evidence>
<feature type="domain" description="Proteasome activator complex subunit 4 C-terminal" evidence="10">
    <location>
        <begin position="1895"/>
        <end position="1983"/>
    </location>
</feature>
<evidence type="ECO:0000256" key="3">
    <source>
        <dbReference type="ARBA" id="ARBA00005739"/>
    </source>
</evidence>
<dbReference type="InterPro" id="IPR035309">
    <property type="entry name" value="PSME4"/>
</dbReference>
<dbReference type="EMBL" id="QGMK01000005">
    <property type="protein sequence ID" value="TVY85507.1"/>
    <property type="molecule type" value="Genomic_DNA"/>
</dbReference>
<keyword evidence="5" id="KW-0677">Repeat</keyword>
<keyword evidence="6" id="KW-0227">DNA damage</keyword>
<dbReference type="GO" id="GO:0006281">
    <property type="term" value="P:DNA repair"/>
    <property type="evidence" value="ECO:0007669"/>
    <property type="project" value="UniProtKB-KW"/>
</dbReference>
<dbReference type="InterPro" id="IPR032372">
    <property type="entry name" value="Blm10_N"/>
</dbReference>
<protein>
    <submittedName>
        <fullName evidence="14">Proteasome activator complex subunit 4A</fullName>
    </submittedName>
</protein>
<evidence type="ECO:0000256" key="8">
    <source>
        <dbReference type="ARBA" id="ARBA00023242"/>
    </source>
</evidence>
<dbReference type="InterPro" id="IPR021843">
    <property type="entry name" value="PSME4_C"/>
</dbReference>